<evidence type="ECO:0000256" key="1">
    <source>
        <dbReference type="ARBA" id="ARBA00022801"/>
    </source>
</evidence>
<name>A0A495W620_9PSEU</name>
<keyword evidence="1" id="KW-0378">Hydrolase</keyword>
<dbReference type="InterPro" id="IPR057023">
    <property type="entry name" value="PTP-SAK"/>
</dbReference>
<feature type="domain" description="Tyrosine specific protein phosphatases" evidence="3">
    <location>
        <begin position="64"/>
        <end position="117"/>
    </location>
</feature>
<reference evidence="4 5" key="1">
    <citation type="submission" date="2018-10" db="EMBL/GenBank/DDBJ databases">
        <title>Sequencing the genomes of 1000 actinobacteria strains.</title>
        <authorList>
            <person name="Klenk H.-P."/>
        </authorList>
    </citation>
    <scope>NUCLEOTIDE SEQUENCE [LARGE SCALE GENOMIC DNA]</scope>
    <source>
        <strain evidence="4 5">DSM 43800</strain>
    </source>
</reference>
<dbReference type="GO" id="GO:0016791">
    <property type="term" value="F:phosphatase activity"/>
    <property type="evidence" value="ECO:0007669"/>
    <property type="project" value="UniProtKB-ARBA"/>
</dbReference>
<evidence type="ECO:0000313" key="5">
    <source>
        <dbReference type="Proteomes" id="UP000282084"/>
    </source>
</evidence>
<dbReference type="Proteomes" id="UP000282084">
    <property type="component" value="Unassembled WGS sequence"/>
</dbReference>
<dbReference type="OrthoDB" id="2629679at2"/>
<dbReference type="Gene3D" id="3.90.190.10">
    <property type="entry name" value="Protein tyrosine phosphatase superfamily"/>
    <property type="match status" value="1"/>
</dbReference>
<proteinExistence type="predicted"/>
<feature type="region of interest" description="Disordered" evidence="2">
    <location>
        <begin position="1"/>
        <end position="23"/>
    </location>
</feature>
<dbReference type="EMBL" id="RBXO01000001">
    <property type="protein sequence ID" value="RKT57161.1"/>
    <property type="molecule type" value="Genomic_DNA"/>
</dbReference>
<dbReference type="PROSITE" id="PS50056">
    <property type="entry name" value="TYR_PHOSPHATASE_2"/>
    <property type="match status" value="1"/>
</dbReference>
<evidence type="ECO:0000313" key="4">
    <source>
        <dbReference type="EMBL" id="RKT57161.1"/>
    </source>
</evidence>
<organism evidence="4 5">
    <name type="scientific">Saccharothrix australiensis</name>
    <dbReference type="NCBI Taxonomy" id="2072"/>
    <lineage>
        <taxon>Bacteria</taxon>
        <taxon>Bacillati</taxon>
        <taxon>Actinomycetota</taxon>
        <taxon>Actinomycetes</taxon>
        <taxon>Pseudonocardiales</taxon>
        <taxon>Pseudonocardiaceae</taxon>
        <taxon>Saccharothrix</taxon>
    </lineage>
</organism>
<comment type="caution">
    <text evidence="4">The sequence shown here is derived from an EMBL/GenBank/DDBJ whole genome shotgun (WGS) entry which is preliminary data.</text>
</comment>
<evidence type="ECO:0000256" key="2">
    <source>
        <dbReference type="SAM" id="MobiDB-lite"/>
    </source>
</evidence>
<gene>
    <name evidence="4" type="ORF">C8E97_5877</name>
</gene>
<dbReference type="SUPFAM" id="SSF52799">
    <property type="entry name" value="(Phosphotyrosine protein) phosphatases II"/>
    <property type="match status" value="1"/>
</dbReference>
<dbReference type="AlphaFoldDB" id="A0A495W620"/>
<dbReference type="Pfam" id="PF22784">
    <property type="entry name" value="PTP-SAK"/>
    <property type="match status" value="1"/>
</dbReference>
<sequence>MLTGALELPDGSRVRGRGLRNPAPDDAPSYGLYLGGSRLRRGREFDWDHDWVDWPDFLLPRSTPDAVRLIRGLHARAVAGEDVEVACGGGVGRTGTVISCLAVLAGVPSDAAVAWTRAHYHHRAVETPWQKSWVRRFPRPGVG</sequence>
<dbReference type="InterPro" id="IPR029021">
    <property type="entry name" value="Prot-tyrosine_phosphatase-like"/>
</dbReference>
<accession>A0A495W620</accession>
<protein>
    <submittedName>
        <fullName evidence="4">Protein-tyrosine phosphatase</fullName>
    </submittedName>
</protein>
<keyword evidence="5" id="KW-1185">Reference proteome</keyword>
<dbReference type="InterPro" id="IPR000387">
    <property type="entry name" value="Tyr_Pase_dom"/>
</dbReference>
<dbReference type="RefSeq" id="WP_121008668.1">
    <property type="nucleotide sequence ID" value="NZ_RBXO01000001.1"/>
</dbReference>
<evidence type="ECO:0000259" key="3">
    <source>
        <dbReference type="PROSITE" id="PS50056"/>
    </source>
</evidence>